<dbReference type="Proteomes" id="UP001176961">
    <property type="component" value="Unassembled WGS sequence"/>
</dbReference>
<name>A0AA36H4U7_CYLNA</name>
<evidence type="ECO:0000313" key="2">
    <source>
        <dbReference type="Proteomes" id="UP001176961"/>
    </source>
</evidence>
<keyword evidence="2" id="KW-1185">Reference proteome</keyword>
<evidence type="ECO:0000313" key="1">
    <source>
        <dbReference type="EMBL" id="CAJ0604033.1"/>
    </source>
</evidence>
<sequence length="283" mass="32616">MKMVRSNPDKTNIYVVPRPCLDYLSRQFFYLSTKSPIFSDVLQLSSNPYNFMTTLQPGIRWDSTKYELDDFDFNELTGMFSQLRGGCGSNFNSYFGLMKKFVMLTMTNYELDAQAKKFLSAELLPVHERFVYRMIQICDLPVKTRSLDDILSGKEDSRERLFLPHVSTLNAMAILYSLAYGWKAPDKKFGELVANSVHTLLRDRIDAALHVRKVPLTNEIGIHAKYQGTSTDEGGQSKSSDDILYASDFLKSFSNKSHFLGYESDKLLRFRCHANLYKRLKCY</sequence>
<proteinExistence type="predicted"/>
<reference evidence="1" key="1">
    <citation type="submission" date="2023-07" db="EMBL/GenBank/DDBJ databases">
        <authorList>
            <consortium name="CYATHOMIX"/>
        </authorList>
    </citation>
    <scope>NUCLEOTIDE SEQUENCE</scope>
    <source>
        <strain evidence="1">N/A</strain>
    </source>
</reference>
<protein>
    <submittedName>
        <fullName evidence="1">Uncharacterized protein</fullName>
    </submittedName>
</protein>
<organism evidence="1 2">
    <name type="scientific">Cylicocyclus nassatus</name>
    <name type="common">Nematode worm</name>
    <dbReference type="NCBI Taxonomy" id="53992"/>
    <lineage>
        <taxon>Eukaryota</taxon>
        <taxon>Metazoa</taxon>
        <taxon>Ecdysozoa</taxon>
        <taxon>Nematoda</taxon>
        <taxon>Chromadorea</taxon>
        <taxon>Rhabditida</taxon>
        <taxon>Rhabditina</taxon>
        <taxon>Rhabditomorpha</taxon>
        <taxon>Strongyloidea</taxon>
        <taxon>Strongylidae</taxon>
        <taxon>Cylicocyclus</taxon>
    </lineage>
</organism>
<comment type="caution">
    <text evidence="1">The sequence shown here is derived from an EMBL/GenBank/DDBJ whole genome shotgun (WGS) entry which is preliminary data.</text>
</comment>
<dbReference type="AlphaFoldDB" id="A0AA36H4U7"/>
<gene>
    <name evidence="1" type="ORF">CYNAS_LOCUS16016</name>
</gene>
<accession>A0AA36H4U7</accession>
<dbReference type="EMBL" id="CATQJL010000305">
    <property type="protein sequence ID" value="CAJ0604033.1"/>
    <property type="molecule type" value="Genomic_DNA"/>
</dbReference>